<gene>
    <name evidence="9" type="ORF">ACFSJH_02265</name>
</gene>
<keyword evidence="5 7" id="KW-1133">Transmembrane helix</keyword>
<comment type="caution">
    <text evidence="9">The sequence shown here is derived from an EMBL/GenBank/DDBJ whole genome shotgun (WGS) entry which is preliminary data.</text>
</comment>
<feature type="transmembrane region" description="Helical" evidence="7">
    <location>
        <begin position="112"/>
        <end position="131"/>
    </location>
</feature>
<evidence type="ECO:0000313" key="10">
    <source>
        <dbReference type="Proteomes" id="UP001597362"/>
    </source>
</evidence>
<evidence type="ECO:0000256" key="3">
    <source>
        <dbReference type="ARBA" id="ARBA00022475"/>
    </source>
</evidence>
<proteinExistence type="inferred from homology"/>
<keyword evidence="2 7" id="KW-0813">Transport</keyword>
<dbReference type="CDD" id="cd06261">
    <property type="entry name" value="TM_PBP2"/>
    <property type="match status" value="1"/>
</dbReference>
<evidence type="ECO:0000256" key="6">
    <source>
        <dbReference type="ARBA" id="ARBA00023136"/>
    </source>
</evidence>
<evidence type="ECO:0000256" key="4">
    <source>
        <dbReference type="ARBA" id="ARBA00022692"/>
    </source>
</evidence>
<dbReference type="EMBL" id="JBHUHO010000007">
    <property type="protein sequence ID" value="MFD2114570.1"/>
    <property type="molecule type" value="Genomic_DNA"/>
</dbReference>
<protein>
    <submittedName>
        <fullName evidence="9">Carbohydrate ABC transporter permease</fullName>
    </submittedName>
</protein>
<comment type="subcellular location">
    <subcellularLocation>
        <location evidence="1 7">Cell membrane</location>
        <topology evidence="1 7">Multi-pass membrane protein</topology>
    </subcellularLocation>
</comment>
<evidence type="ECO:0000259" key="8">
    <source>
        <dbReference type="PROSITE" id="PS50928"/>
    </source>
</evidence>
<dbReference type="InterPro" id="IPR000515">
    <property type="entry name" value="MetI-like"/>
</dbReference>
<dbReference type="PROSITE" id="PS50928">
    <property type="entry name" value="ABC_TM1"/>
    <property type="match status" value="1"/>
</dbReference>
<dbReference type="SUPFAM" id="SSF161098">
    <property type="entry name" value="MetI-like"/>
    <property type="match status" value="1"/>
</dbReference>
<dbReference type="Pfam" id="PF00528">
    <property type="entry name" value="BPD_transp_1"/>
    <property type="match status" value="1"/>
</dbReference>
<feature type="transmembrane region" description="Helical" evidence="7">
    <location>
        <begin position="12"/>
        <end position="32"/>
    </location>
</feature>
<evidence type="ECO:0000313" key="9">
    <source>
        <dbReference type="EMBL" id="MFD2114570.1"/>
    </source>
</evidence>
<evidence type="ECO:0000256" key="2">
    <source>
        <dbReference type="ARBA" id="ARBA00022448"/>
    </source>
</evidence>
<keyword evidence="4 7" id="KW-0812">Transmembrane</keyword>
<dbReference type="Gene3D" id="1.10.3720.10">
    <property type="entry name" value="MetI-like"/>
    <property type="match status" value="1"/>
</dbReference>
<feature type="transmembrane region" description="Helical" evidence="7">
    <location>
        <begin position="82"/>
        <end position="100"/>
    </location>
</feature>
<keyword evidence="6 7" id="KW-0472">Membrane</keyword>
<sequence>MVRSHSISDKVIDIVIYAVLALLALLCLYPIWYTLVLSFSDKTAANAGLVTLWPRGFNLTSYQVILEDKKFFTSFWISIERVVIGGLVNFVLTVMMAYPLSKETSAFRTRNLYMWYLVFCMLFTAGLIPLYMTVTSLNLDNTIWSLILPTAVPVFNVILIMNFFRSLPKELEEAAVIDGAGPWKTLIRVFIPLATPALATVTLFSIVTHWNSFFDGLIFMSKPENYPLQTYIQQLVVRIDPDMMNGMTAEDMIRMMQTSDKTLNAAKLIIAMMPILLLYPFLQKYFVHGIVMGSVKG</sequence>
<dbReference type="PANTHER" id="PTHR43744:SF9">
    <property type="entry name" value="POLYGALACTURONAN_RHAMNOGALACTURONAN TRANSPORT SYSTEM PERMEASE PROTEIN YTCP"/>
    <property type="match status" value="1"/>
</dbReference>
<dbReference type="RefSeq" id="WP_377769583.1">
    <property type="nucleotide sequence ID" value="NZ_JBHUHO010000007.1"/>
</dbReference>
<feature type="transmembrane region" description="Helical" evidence="7">
    <location>
        <begin position="143"/>
        <end position="164"/>
    </location>
</feature>
<name>A0ABW4YG46_9BACL</name>
<feature type="transmembrane region" description="Helical" evidence="7">
    <location>
        <begin position="185"/>
        <end position="207"/>
    </location>
</feature>
<dbReference type="PANTHER" id="PTHR43744">
    <property type="entry name" value="ABC TRANSPORTER PERMEASE PROTEIN MG189-RELATED-RELATED"/>
    <property type="match status" value="1"/>
</dbReference>
<accession>A0ABW4YG46</accession>
<feature type="transmembrane region" description="Helical" evidence="7">
    <location>
        <begin position="265"/>
        <end position="282"/>
    </location>
</feature>
<evidence type="ECO:0000256" key="1">
    <source>
        <dbReference type="ARBA" id="ARBA00004651"/>
    </source>
</evidence>
<evidence type="ECO:0000256" key="7">
    <source>
        <dbReference type="RuleBase" id="RU363032"/>
    </source>
</evidence>
<organism evidence="9 10">
    <name type="scientific">Paenibacillus yanchengensis</name>
    <dbReference type="NCBI Taxonomy" id="2035833"/>
    <lineage>
        <taxon>Bacteria</taxon>
        <taxon>Bacillati</taxon>
        <taxon>Bacillota</taxon>
        <taxon>Bacilli</taxon>
        <taxon>Bacillales</taxon>
        <taxon>Paenibacillaceae</taxon>
        <taxon>Paenibacillus</taxon>
    </lineage>
</organism>
<comment type="similarity">
    <text evidence="7">Belongs to the binding-protein-dependent transport system permease family.</text>
</comment>
<keyword evidence="10" id="KW-1185">Reference proteome</keyword>
<keyword evidence="3" id="KW-1003">Cell membrane</keyword>
<reference evidence="10" key="1">
    <citation type="journal article" date="2019" name="Int. J. Syst. Evol. Microbiol.">
        <title>The Global Catalogue of Microorganisms (GCM) 10K type strain sequencing project: providing services to taxonomists for standard genome sequencing and annotation.</title>
        <authorList>
            <consortium name="The Broad Institute Genomics Platform"/>
            <consortium name="The Broad Institute Genome Sequencing Center for Infectious Disease"/>
            <person name="Wu L."/>
            <person name="Ma J."/>
        </authorList>
    </citation>
    <scope>NUCLEOTIDE SEQUENCE [LARGE SCALE GENOMIC DNA]</scope>
    <source>
        <strain evidence="10">GH52</strain>
    </source>
</reference>
<dbReference type="InterPro" id="IPR035906">
    <property type="entry name" value="MetI-like_sf"/>
</dbReference>
<evidence type="ECO:0000256" key="5">
    <source>
        <dbReference type="ARBA" id="ARBA00022989"/>
    </source>
</evidence>
<feature type="domain" description="ABC transmembrane type-1" evidence="8">
    <location>
        <begin position="75"/>
        <end position="281"/>
    </location>
</feature>
<dbReference type="Proteomes" id="UP001597362">
    <property type="component" value="Unassembled WGS sequence"/>
</dbReference>